<reference evidence="2 3" key="1">
    <citation type="journal article" date="2006" name="Proc. Natl. Acad. Sci. U.S.A.">
        <title>Genomic analysis of the uncultivated marine crenarchaeote Cenarchaeum symbiosum.</title>
        <authorList>
            <person name="Hallam S.J."/>
            <person name="Konstantinidis K.T."/>
            <person name="Putnam N."/>
            <person name="Schleper C."/>
            <person name="Watanabe Y."/>
            <person name="Sugahara J."/>
            <person name="Preston C."/>
            <person name="de la Torre J."/>
            <person name="Richardson P.M."/>
            <person name="DeLong E.F."/>
        </authorList>
    </citation>
    <scope>NUCLEOTIDE SEQUENCE [LARGE SCALE GENOMIC DNA]</scope>
    <source>
        <strain evidence="3">A</strain>
    </source>
</reference>
<dbReference type="Proteomes" id="UP000000758">
    <property type="component" value="Chromosome"/>
</dbReference>
<feature type="transmembrane region" description="Helical" evidence="1">
    <location>
        <begin position="90"/>
        <end position="121"/>
    </location>
</feature>
<keyword evidence="1" id="KW-0472">Membrane</keyword>
<proteinExistence type="predicted"/>
<dbReference type="AlphaFoldDB" id="A0RXC0"/>
<evidence type="ECO:0000313" key="3">
    <source>
        <dbReference type="Proteomes" id="UP000000758"/>
    </source>
</evidence>
<evidence type="ECO:0000256" key="1">
    <source>
        <dbReference type="SAM" id="Phobius"/>
    </source>
</evidence>
<dbReference type="EMBL" id="DP000238">
    <property type="protein sequence ID" value="ABK77987.1"/>
    <property type="molecule type" value="Genomic_DNA"/>
</dbReference>
<name>A0RXC0_CENSY</name>
<evidence type="ECO:0000313" key="2">
    <source>
        <dbReference type="EMBL" id="ABK77987.1"/>
    </source>
</evidence>
<sequence>MRGQGAGPHRWARSGTVIRGVLAYFFNTGNRTRLLYLALPAFGIALQYVTIYPVLTVPRWFLPLNPVIFSMTLVSPALELLTDDGVHPAVLAAAFTCIGAATWLAVAHGVVLLSCLLRWVWASTTPADDWSQSGSA</sequence>
<gene>
    <name evidence="2" type="ordered locus">CENSYa_1364</name>
</gene>
<keyword evidence="1" id="KW-1133">Transmembrane helix</keyword>
<dbReference type="KEGG" id="csy:CENSYa_1364"/>
<keyword evidence="1" id="KW-0812">Transmembrane</keyword>
<organism evidence="2 3">
    <name type="scientific">Cenarchaeum symbiosum (strain A)</name>
    <dbReference type="NCBI Taxonomy" id="414004"/>
    <lineage>
        <taxon>Archaea</taxon>
        <taxon>Nitrososphaerota</taxon>
        <taxon>Candidatus Cenarchaeales</taxon>
        <taxon>Candidatus Cenarchaeaceae</taxon>
        <taxon>Candidatus Cenarchaeum</taxon>
    </lineage>
</organism>
<feature type="transmembrane region" description="Helical" evidence="1">
    <location>
        <begin position="34"/>
        <end position="54"/>
    </location>
</feature>
<dbReference type="EnsemblBacteria" id="ABK77987">
    <property type="protein sequence ID" value="ABK77987"/>
    <property type="gene ID" value="CENSYa_1364"/>
</dbReference>
<dbReference type="HOGENOM" id="CLU_1870636_0_0_2"/>
<protein>
    <submittedName>
        <fullName evidence="2">Uncharacterized protein</fullName>
    </submittedName>
</protein>
<keyword evidence="3" id="KW-1185">Reference proteome</keyword>
<accession>A0RXC0</accession>